<dbReference type="InterPro" id="IPR023405">
    <property type="entry name" value="Topo_IA_core_domain"/>
</dbReference>
<keyword evidence="7 8" id="KW-0413">Isomerase</keyword>
<dbReference type="Pfam" id="PF13368">
    <property type="entry name" value="Toprim_C_rpt"/>
    <property type="match status" value="4"/>
</dbReference>
<dbReference type="CDD" id="cd03363">
    <property type="entry name" value="TOPRIM_TopoIA_TopoI"/>
    <property type="match status" value="1"/>
</dbReference>
<feature type="active site" description="O-(5'-phospho-DNA)-tyrosine intermediate" evidence="8">
    <location>
        <position position="320"/>
    </location>
</feature>
<evidence type="ECO:0000256" key="1">
    <source>
        <dbReference type="ARBA" id="ARBA00000213"/>
    </source>
</evidence>
<keyword evidence="6 8" id="KW-0238">DNA-binding</keyword>
<dbReference type="SMART" id="SM00436">
    <property type="entry name" value="TOP1Bc"/>
    <property type="match status" value="1"/>
</dbReference>
<evidence type="ECO:0000256" key="5">
    <source>
        <dbReference type="ARBA" id="ARBA00023029"/>
    </source>
</evidence>
<sequence length="859" mass="96505">MATIVIVESPTKARTIREFLPKGYEVVASMGHIRDLPQSASEIPEKVKKEPWSQLGVNAEKDFEPLYVISKDKKKIVKELQDLLKGADELLLATDEDREGESISWHLLEVLKPKVPVKRMVFHEITKEAIAEALNNCREINLSLVRAQETRRILDRLVGYTLSPLLWKKVAAGLSAGRVQSVSVRVLVNRERERRAFHRGSYWDLQAVLGQEKKGFQAKLVSLQGKKIATGSDFDETTGGIKKGKKVLLLDEKETRTLQGRLLDAEWKVTSVEEKKSTRKPAPPFITSTLQQEANRKLRLSARRAMQVAQVLYERGFITYMRTDSVQLSKQALQAARKCVQSKYGKEYLTKTPRVYKGSTKGAQEAHEAIRPAGATFQLPAKTGLTGQELALYDLIWKRTVATQMVDAQQVHIKALFEVEEAQFRASGKRIEFPGFFRAYVEGSDDPEAALDDKEIILPDMKKGEVINCKELDAKGHETQPPARYTEASLVKKLEAEGIGRPSTYATIIDTIINRGYVTLLNQTLAPSYTAFAMTCLLETHFSDLVDPGFTARMEQVLDDIAADKVDWLPYMKEFYLGKTGLEQMAKEKTTQIEPGEFRSVKFDDLSATIHIGRYGPYIEAYFDDDKVTASIPQDITPADLDQETVDMILAKQRRGNEELGIHPETDEPIYLLTGAYGPYVQLGTAEEGQPKPKRVTLPKGLKESEVNLDKALLLLSLPKNLGEHPDTKGKILMGISRWGAYISHEESDKSKDFRSLKEDDNVFNLTFGRALEILATPKRSRKKAAEAVREIGAHPEDEQPVNIFNGPYGPYVKHLKVNASIPKDMNLDDLTMKQAVELLAAKAKSKPKRKTRRTKKKA</sequence>
<feature type="site" description="Interaction with DNA" evidence="8">
    <location>
        <position position="515"/>
    </location>
</feature>
<dbReference type="InterPro" id="IPR025589">
    <property type="entry name" value="Toprim_C_rpt"/>
</dbReference>
<dbReference type="InterPro" id="IPR003601">
    <property type="entry name" value="Topo_IA_2"/>
</dbReference>
<dbReference type="GO" id="GO:0006265">
    <property type="term" value="P:DNA topological change"/>
    <property type="evidence" value="ECO:0007669"/>
    <property type="project" value="UniProtKB-UniRule"/>
</dbReference>
<dbReference type="CDD" id="cd00186">
    <property type="entry name" value="TOP1Ac"/>
    <property type="match status" value="1"/>
</dbReference>
<evidence type="ECO:0000256" key="2">
    <source>
        <dbReference type="ARBA" id="ARBA00009446"/>
    </source>
</evidence>
<evidence type="ECO:0000256" key="3">
    <source>
        <dbReference type="ARBA" id="ARBA00022723"/>
    </source>
</evidence>
<comment type="function">
    <text evidence="8">Releases the supercoiling and torsional tension of DNA, which is introduced during the DNA replication and transcription, by transiently cleaving and rejoining one strand of the DNA duplex. Introduces a single-strand break via transesterification at a target site in duplex DNA. The scissile phosphodiester is attacked by the catalytic tyrosine of the enzyme, resulting in the formation of a DNA-(5'-phosphotyrosyl)-enzyme intermediate and the expulsion of a 3'-OH DNA strand. The free DNA strand then undergoes passage around the unbroken strand, thus removing DNA supercoils. Finally, in the religation step, the DNA 3'-OH attacks the covalent intermediate to expel the active-site tyrosine and restore the DNA phosphodiester backbone.</text>
</comment>
<feature type="site" description="Interaction with DNA" evidence="8">
    <location>
        <position position="32"/>
    </location>
</feature>
<feature type="region of interest" description="Interaction with DNA" evidence="8">
    <location>
        <begin position="175"/>
        <end position="180"/>
    </location>
</feature>
<keyword evidence="3" id="KW-0479">Metal-binding</keyword>
<dbReference type="Pfam" id="PF01131">
    <property type="entry name" value="Topoisom_bac"/>
    <property type="match status" value="1"/>
</dbReference>
<dbReference type="SMART" id="SM00493">
    <property type="entry name" value="TOPRIM"/>
    <property type="match status" value="1"/>
</dbReference>
<feature type="domain" description="Toprim" evidence="9">
    <location>
        <begin position="2"/>
        <end position="126"/>
    </location>
</feature>
<dbReference type="InterPro" id="IPR013826">
    <property type="entry name" value="Topo_IA_cen_sub3"/>
</dbReference>
<dbReference type="InterPro" id="IPR028612">
    <property type="entry name" value="Topoisom_1_IA"/>
</dbReference>
<dbReference type="GO" id="GO:0003677">
    <property type="term" value="F:DNA binding"/>
    <property type="evidence" value="ECO:0007669"/>
    <property type="project" value="UniProtKB-KW"/>
</dbReference>
<organism evidence="11 12">
    <name type="scientific">SAR324 cluster bacterium</name>
    <dbReference type="NCBI Taxonomy" id="2024889"/>
    <lineage>
        <taxon>Bacteria</taxon>
        <taxon>Deltaproteobacteria</taxon>
        <taxon>SAR324 cluster</taxon>
    </lineage>
</organism>
<dbReference type="PROSITE" id="PS52039">
    <property type="entry name" value="TOPO_IA_2"/>
    <property type="match status" value="1"/>
</dbReference>
<feature type="site" description="Interaction with DNA" evidence="8">
    <location>
        <position position="152"/>
    </location>
</feature>
<dbReference type="InterPro" id="IPR000380">
    <property type="entry name" value="Topo_IA"/>
</dbReference>
<name>A0A2A4T198_9DELT</name>
<proteinExistence type="inferred from homology"/>
<dbReference type="Gene3D" id="3.40.50.140">
    <property type="match status" value="1"/>
</dbReference>
<evidence type="ECO:0000256" key="4">
    <source>
        <dbReference type="ARBA" id="ARBA00022842"/>
    </source>
</evidence>
<feature type="site" description="Interaction with DNA" evidence="8">
    <location>
        <position position="167"/>
    </location>
</feature>
<feature type="site" description="Interaction with DNA" evidence="8">
    <location>
        <position position="151"/>
    </location>
</feature>
<dbReference type="InterPro" id="IPR023406">
    <property type="entry name" value="Topo_IA_AS"/>
</dbReference>
<dbReference type="SMART" id="SM00437">
    <property type="entry name" value="TOP1Ac"/>
    <property type="match status" value="1"/>
</dbReference>
<dbReference type="PROSITE" id="PS00396">
    <property type="entry name" value="TOPO_IA_1"/>
    <property type="match status" value="1"/>
</dbReference>
<evidence type="ECO:0000313" key="12">
    <source>
        <dbReference type="Proteomes" id="UP000218113"/>
    </source>
</evidence>
<dbReference type="InterPro" id="IPR005733">
    <property type="entry name" value="TopoI_bac-type"/>
</dbReference>
<evidence type="ECO:0000313" key="11">
    <source>
        <dbReference type="EMBL" id="PCI27420.1"/>
    </source>
</evidence>
<dbReference type="InterPro" id="IPR013497">
    <property type="entry name" value="Topo_IA_cen"/>
</dbReference>
<evidence type="ECO:0000256" key="6">
    <source>
        <dbReference type="ARBA" id="ARBA00023125"/>
    </source>
</evidence>
<dbReference type="GO" id="GO:0003917">
    <property type="term" value="F:DNA topoisomerase type I (single strand cut, ATP-independent) activity"/>
    <property type="evidence" value="ECO:0007669"/>
    <property type="project" value="UniProtKB-UniRule"/>
</dbReference>
<dbReference type="EMBL" id="NVSR01000060">
    <property type="protein sequence ID" value="PCI27420.1"/>
    <property type="molecule type" value="Genomic_DNA"/>
</dbReference>
<dbReference type="Pfam" id="PF01751">
    <property type="entry name" value="Toprim"/>
    <property type="match status" value="1"/>
</dbReference>
<keyword evidence="4" id="KW-0460">Magnesium</keyword>
<dbReference type="Gene3D" id="1.10.290.10">
    <property type="entry name" value="Topoisomerase I, domain 4"/>
    <property type="match status" value="1"/>
</dbReference>
<feature type="domain" description="Topo IA-type catalytic" evidence="10">
    <location>
        <begin position="141"/>
        <end position="583"/>
    </location>
</feature>
<accession>A0A2A4T198</accession>
<dbReference type="NCBIfam" id="TIGR01051">
    <property type="entry name" value="topA_bact"/>
    <property type="match status" value="1"/>
</dbReference>
<dbReference type="HAMAP" id="MF_00952">
    <property type="entry name" value="Topoisom_1_prok"/>
    <property type="match status" value="1"/>
</dbReference>
<feature type="site" description="Interaction with DNA" evidence="8">
    <location>
        <position position="322"/>
    </location>
</feature>
<dbReference type="SUPFAM" id="SSF56712">
    <property type="entry name" value="Prokaryotic type I DNA topoisomerase"/>
    <property type="match status" value="1"/>
</dbReference>
<dbReference type="Gene3D" id="2.70.20.10">
    <property type="entry name" value="Topoisomerase I, domain 3"/>
    <property type="match status" value="1"/>
</dbReference>
<dbReference type="InterPro" id="IPR006171">
    <property type="entry name" value="TOPRIM_dom"/>
</dbReference>
<dbReference type="Proteomes" id="UP000218113">
    <property type="component" value="Unassembled WGS sequence"/>
</dbReference>
<evidence type="ECO:0000256" key="8">
    <source>
        <dbReference type="HAMAP-Rule" id="MF_00952"/>
    </source>
</evidence>
<dbReference type="Gene3D" id="1.10.460.10">
    <property type="entry name" value="Topoisomerase I, domain 2"/>
    <property type="match status" value="1"/>
</dbReference>
<feature type="site" description="Interaction with DNA" evidence="8">
    <location>
        <position position="160"/>
    </location>
</feature>
<dbReference type="InterPro" id="IPR013825">
    <property type="entry name" value="Topo_IA_cen_sub2"/>
</dbReference>
<dbReference type="InterPro" id="IPR034149">
    <property type="entry name" value="TOPRIM_TopoI"/>
</dbReference>
<evidence type="ECO:0000259" key="9">
    <source>
        <dbReference type="PROSITE" id="PS50880"/>
    </source>
</evidence>
<comment type="subunit">
    <text evidence="8">Monomer.</text>
</comment>
<feature type="site" description="Interaction with DNA" evidence="8">
    <location>
        <position position="155"/>
    </location>
</feature>
<dbReference type="PANTHER" id="PTHR42785">
    <property type="entry name" value="DNA TOPOISOMERASE, TYPE IA, CORE"/>
    <property type="match status" value="1"/>
</dbReference>
<dbReference type="GO" id="GO:0046872">
    <property type="term" value="F:metal ion binding"/>
    <property type="evidence" value="ECO:0007669"/>
    <property type="project" value="UniProtKB-KW"/>
</dbReference>
<dbReference type="AlphaFoldDB" id="A0A2A4T198"/>
<comment type="similarity">
    <text evidence="2 8">Belongs to the type IA topoisomerase family.</text>
</comment>
<evidence type="ECO:0000259" key="10">
    <source>
        <dbReference type="PROSITE" id="PS52039"/>
    </source>
</evidence>
<dbReference type="PRINTS" id="PR00417">
    <property type="entry name" value="PRTPISMRASEI"/>
</dbReference>
<dbReference type="PROSITE" id="PS50880">
    <property type="entry name" value="TOPRIM"/>
    <property type="match status" value="1"/>
</dbReference>
<comment type="catalytic activity">
    <reaction evidence="1 8">
        <text>ATP-independent breakage of single-stranded DNA, followed by passage and rejoining.</text>
        <dbReference type="EC" id="5.6.2.1"/>
    </reaction>
</comment>
<dbReference type="InterPro" id="IPR013824">
    <property type="entry name" value="Topo_IA_cen_sub1"/>
</dbReference>
<dbReference type="PANTHER" id="PTHR42785:SF1">
    <property type="entry name" value="DNA TOPOISOMERASE"/>
    <property type="match status" value="1"/>
</dbReference>
<reference evidence="12" key="1">
    <citation type="submission" date="2017-08" db="EMBL/GenBank/DDBJ databases">
        <title>A dynamic microbial community with high functional redundancy inhabits the cold, oxic subseafloor aquifer.</title>
        <authorList>
            <person name="Tully B.J."/>
            <person name="Wheat C.G."/>
            <person name="Glazer B.T."/>
            <person name="Huber J.A."/>
        </authorList>
    </citation>
    <scope>NUCLEOTIDE SEQUENCE [LARGE SCALE GENOMIC DNA]</scope>
</reference>
<gene>
    <name evidence="8" type="primary">topA</name>
    <name evidence="11" type="ORF">COB67_08525</name>
</gene>
<keyword evidence="5 8" id="KW-0799">Topoisomerase</keyword>
<dbReference type="InterPro" id="IPR003602">
    <property type="entry name" value="Topo_IA_DNA-bd_dom"/>
</dbReference>
<evidence type="ECO:0000256" key="7">
    <source>
        <dbReference type="ARBA" id="ARBA00023235"/>
    </source>
</evidence>
<protein>
    <recommendedName>
        <fullName evidence="8">DNA topoisomerase 1</fullName>
        <ecNumber evidence="8">5.6.2.1</ecNumber>
    </recommendedName>
    <alternativeName>
        <fullName evidence="8">DNA topoisomerase I</fullName>
    </alternativeName>
</protein>
<comment type="caution">
    <text evidence="11">The sequence shown here is derived from an EMBL/GenBank/DDBJ whole genome shotgun (WGS) entry which is preliminary data.</text>
</comment>
<dbReference type="EC" id="5.6.2.1" evidence="8"/>